<evidence type="ECO:0000256" key="5">
    <source>
        <dbReference type="ARBA" id="ARBA00023015"/>
    </source>
</evidence>
<feature type="domain" description="HTH merR-type" evidence="9">
    <location>
        <begin position="12"/>
        <end position="80"/>
    </location>
</feature>
<accession>A0ABS4R8Q8</accession>
<protein>
    <submittedName>
        <fullName evidence="10">MerR family redox-sensitive transcriptional activator SoxR</fullName>
    </submittedName>
</protein>
<dbReference type="Proteomes" id="UP000730739">
    <property type="component" value="Unassembled WGS sequence"/>
</dbReference>
<dbReference type="SMART" id="SM00422">
    <property type="entry name" value="HTH_MERR"/>
    <property type="match status" value="1"/>
</dbReference>
<evidence type="ECO:0000256" key="4">
    <source>
        <dbReference type="ARBA" id="ARBA00023014"/>
    </source>
</evidence>
<evidence type="ECO:0000256" key="2">
    <source>
        <dbReference type="ARBA" id="ARBA00022723"/>
    </source>
</evidence>
<dbReference type="InterPro" id="IPR009061">
    <property type="entry name" value="DNA-bd_dom_put_sf"/>
</dbReference>
<evidence type="ECO:0000256" key="3">
    <source>
        <dbReference type="ARBA" id="ARBA00023004"/>
    </source>
</evidence>
<comment type="caution">
    <text evidence="10">The sequence shown here is derived from an EMBL/GenBank/DDBJ whole genome shotgun (WGS) entry which is preliminary data.</text>
</comment>
<dbReference type="PROSITE" id="PS50937">
    <property type="entry name" value="HTH_MERR_2"/>
    <property type="match status" value="1"/>
</dbReference>
<dbReference type="InterPro" id="IPR047057">
    <property type="entry name" value="MerR_fam"/>
</dbReference>
<evidence type="ECO:0000256" key="8">
    <source>
        <dbReference type="SAM" id="MobiDB-lite"/>
    </source>
</evidence>
<dbReference type="InterPro" id="IPR015358">
    <property type="entry name" value="Tscrpt_reg_MerR_DNA-bd"/>
</dbReference>
<proteinExistence type="predicted"/>
<dbReference type="CDD" id="cd01110">
    <property type="entry name" value="HTH_SoxR"/>
    <property type="match status" value="1"/>
</dbReference>
<dbReference type="PANTHER" id="PTHR30204:SF0">
    <property type="entry name" value="REDOX-SENSITIVE TRANSCRIPTIONAL ACTIVATOR SOXR"/>
    <property type="match status" value="1"/>
</dbReference>
<dbReference type="PRINTS" id="PR00040">
    <property type="entry name" value="HTHMERR"/>
</dbReference>
<keyword evidence="7" id="KW-0804">Transcription</keyword>
<name>A0ABS4R8Q8_9HYPH</name>
<evidence type="ECO:0000256" key="6">
    <source>
        <dbReference type="ARBA" id="ARBA00023125"/>
    </source>
</evidence>
<evidence type="ECO:0000259" key="9">
    <source>
        <dbReference type="PROSITE" id="PS50937"/>
    </source>
</evidence>
<dbReference type="RefSeq" id="WP_209605025.1">
    <property type="nucleotide sequence ID" value="NZ_JAGILA010000007.1"/>
</dbReference>
<reference evidence="10 11" key="1">
    <citation type="submission" date="2021-03" db="EMBL/GenBank/DDBJ databases">
        <title>Genomic Encyclopedia of Type Strains, Phase IV (KMG-IV): sequencing the most valuable type-strain genomes for metagenomic binning, comparative biology and taxonomic classification.</title>
        <authorList>
            <person name="Goeker M."/>
        </authorList>
    </citation>
    <scope>NUCLEOTIDE SEQUENCE [LARGE SCALE GENOMIC DNA]</scope>
    <source>
        <strain evidence="10 11">DSM 13372</strain>
    </source>
</reference>
<dbReference type="Pfam" id="PF09278">
    <property type="entry name" value="MerR-DNA-bind"/>
    <property type="match status" value="1"/>
</dbReference>
<dbReference type="SUPFAM" id="SSF46955">
    <property type="entry name" value="Putative DNA-binding domain"/>
    <property type="match status" value="1"/>
</dbReference>
<sequence>MKKDYTHDLKRELTVGEVAERSGVAVSTLHFYETKGLIRSNRSRGNQRRYPRGVLRRVAVIKVAQRTGIPLSEIQTALSVLPDDRPLTAEDWARLSMTWRQQLDERITKLTALRDQLTGCIGCGCLSMRDCPLRNPYDVLGTEGAGPRLIDPADGPSERETG</sequence>
<dbReference type="NCBIfam" id="TIGR01950">
    <property type="entry name" value="SoxR"/>
    <property type="match status" value="1"/>
</dbReference>
<dbReference type="PROSITE" id="PS00552">
    <property type="entry name" value="HTH_MERR_1"/>
    <property type="match status" value="1"/>
</dbReference>
<dbReference type="InterPro" id="IPR010211">
    <property type="entry name" value="Redox-sen_tscrpt-act_SoxR"/>
</dbReference>
<gene>
    <name evidence="10" type="ORF">J2Z31_004744</name>
</gene>
<keyword evidence="6" id="KW-0238">DNA-binding</keyword>
<keyword evidence="4" id="KW-0411">Iron-sulfur</keyword>
<dbReference type="EMBL" id="JAGILA010000007">
    <property type="protein sequence ID" value="MBP2238217.1"/>
    <property type="molecule type" value="Genomic_DNA"/>
</dbReference>
<keyword evidence="2" id="KW-0479">Metal-binding</keyword>
<dbReference type="Pfam" id="PF00376">
    <property type="entry name" value="MerR"/>
    <property type="match status" value="1"/>
</dbReference>
<evidence type="ECO:0000256" key="7">
    <source>
        <dbReference type="ARBA" id="ARBA00023163"/>
    </source>
</evidence>
<feature type="region of interest" description="Disordered" evidence="8">
    <location>
        <begin position="142"/>
        <end position="162"/>
    </location>
</feature>
<evidence type="ECO:0000313" key="11">
    <source>
        <dbReference type="Proteomes" id="UP000730739"/>
    </source>
</evidence>
<dbReference type="PANTHER" id="PTHR30204">
    <property type="entry name" value="REDOX-CYCLING DRUG-SENSING TRANSCRIPTIONAL ACTIVATOR SOXR"/>
    <property type="match status" value="1"/>
</dbReference>
<dbReference type="Gene3D" id="1.10.1660.10">
    <property type="match status" value="1"/>
</dbReference>
<keyword evidence="11" id="KW-1185">Reference proteome</keyword>
<evidence type="ECO:0000256" key="1">
    <source>
        <dbReference type="ARBA" id="ARBA00022714"/>
    </source>
</evidence>
<keyword evidence="3" id="KW-0408">Iron</keyword>
<keyword evidence="5" id="KW-0805">Transcription regulation</keyword>
<keyword evidence="1" id="KW-0001">2Fe-2S</keyword>
<evidence type="ECO:0000313" key="10">
    <source>
        <dbReference type="EMBL" id="MBP2238217.1"/>
    </source>
</evidence>
<organism evidence="10 11">
    <name type="scientific">Sinorhizobium kostiense</name>
    <dbReference type="NCBI Taxonomy" id="76747"/>
    <lineage>
        <taxon>Bacteria</taxon>
        <taxon>Pseudomonadati</taxon>
        <taxon>Pseudomonadota</taxon>
        <taxon>Alphaproteobacteria</taxon>
        <taxon>Hyphomicrobiales</taxon>
        <taxon>Rhizobiaceae</taxon>
        <taxon>Sinorhizobium/Ensifer group</taxon>
        <taxon>Sinorhizobium</taxon>
    </lineage>
</organism>
<dbReference type="InterPro" id="IPR000551">
    <property type="entry name" value="MerR-type_HTH_dom"/>
</dbReference>